<evidence type="ECO:0000313" key="1">
    <source>
        <dbReference type="EMBL" id="KAI4457294.1"/>
    </source>
</evidence>
<evidence type="ECO:0000313" key="2">
    <source>
        <dbReference type="Proteomes" id="UP001056778"/>
    </source>
</evidence>
<name>A0ACB9STE7_HOLOL</name>
<dbReference type="EMBL" id="CM043022">
    <property type="protein sequence ID" value="KAI4457294.1"/>
    <property type="molecule type" value="Genomic_DNA"/>
</dbReference>
<sequence length="527" mass="60734">MKIFQKIQNVNEVLRQIEEPISSISYALIFDVALLSARTTREISSFYDFLFYMQQIEIEYNRLQDYSTEGKMIYAITLINFARTAVSCQVSSTLMLIEKIHQLVVPISRYGSRSGVLKLLANNEDTFDDFVQITGESPNQLLFNLFNKIALTQIKGYVLVQLSYAILEIHRKANGKIRIILNQLSQETIQTAAKLPRHYWKPDPEEYIRGENYLEISRLLQGYIPKGTSRRYDYIEYEYYKTLGVKSNCSTPIVKVNAWIGWCSYCMCYCDDEGAFSDRYFSLRQAVSDTKNNKVVTGIRFVKRNRIIHLQVQQGELLPYGVINATSLEWVPIDNFKITDRYVYNKQDYLKMTWKDKAVDLHVIEAVNKIQNQPQVLTGVKFFVVTMKPNPKEERIHLNLEIQIGKFNFKSGKLFPLQEASVWLRNTNTEFSPHNPRTKIPTDDLDISTRAKSKNTVVSKGNQFVEFAHTDMIKDAGQTTIPFIDSQDVVTKVPTPLIGAGLYYKSTQGYGGFIGLKIVTYDFTQHL</sequence>
<protein>
    <submittedName>
        <fullName evidence="1">Uncharacterized protein</fullName>
    </submittedName>
</protein>
<reference evidence="1" key="1">
    <citation type="submission" date="2022-04" db="EMBL/GenBank/DDBJ databases">
        <title>Chromosome-scale genome assembly of Holotrichia oblita Faldermann.</title>
        <authorList>
            <person name="Rongchong L."/>
        </authorList>
    </citation>
    <scope>NUCLEOTIDE SEQUENCE</scope>
    <source>
        <strain evidence="1">81SQS9</strain>
    </source>
</reference>
<keyword evidence="2" id="KW-1185">Reference proteome</keyword>
<proteinExistence type="predicted"/>
<accession>A0ACB9STE7</accession>
<comment type="caution">
    <text evidence="1">The sequence shown here is derived from an EMBL/GenBank/DDBJ whole genome shotgun (WGS) entry which is preliminary data.</text>
</comment>
<gene>
    <name evidence="1" type="ORF">MML48_8g00010322</name>
</gene>
<dbReference type="Proteomes" id="UP001056778">
    <property type="component" value="Chromosome 8"/>
</dbReference>
<organism evidence="1 2">
    <name type="scientific">Holotrichia oblita</name>
    <name type="common">Chafer beetle</name>
    <dbReference type="NCBI Taxonomy" id="644536"/>
    <lineage>
        <taxon>Eukaryota</taxon>
        <taxon>Metazoa</taxon>
        <taxon>Ecdysozoa</taxon>
        <taxon>Arthropoda</taxon>
        <taxon>Hexapoda</taxon>
        <taxon>Insecta</taxon>
        <taxon>Pterygota</taxon>
        <taxon>Neoptera</taxon>
        <taxon>Endopterygota</taxon>
        <taxon>Coleoptera</taxon>
        <taxon>Polyphaga</taxon>
        <taxon>Scarabaeiformia</taxon>
        <taxon>Scarabaeidae</taxon>
        <taxon>Melolonthinae</taxon>
        <taxon>Holotrichia</taxon>
    </lineage>
</organism>